<feature type="transmembrane region" description="Helical" evidence="2">
    <location>
        <begin position="396"/>
        <end position="417"/>
    </location>
</feature>
<evidence type="ECO:0000256" key="2">
    <source>
        <dbReference type="SAM" id="Phobius"/>
    </source>
</evidence>
<proteinExistence type="predicted"/>
<evidence type="ECO:0000256" key="1">
    <source>
        <dbReference type="SAM" id="MobiDB-lite"/>
    </source>
</evidence>
<dbReference type="SMART" id="SM00320">
    <property type="entry name" value="WD40"/>
    <property type="match status" value="5"/>
</dbReference>
<evidence type="ECO:0000313" key="5">
    <source>
        <dbReference type="Proteomes" id="UP001501578"/>
    </source>
</evidence>
<comment type="caution">
    <text evidence="4">The sequence shown here is derived from an EMBL/GenBank/DDBJ whole genome shotgun (WGS) entry which is preliminary data.</text>
</comment>
<dbReference type="InterPro" id="IPR001680">
    <property type="entry name" value="WD40_rpt"/>
</dbReference>
<protein>
    <recommendedName>
        <fullName evidence="3">Protein kinase domain-containing protein</fullName>
    </recommendedName>
</protein>
<dbReference type="Pfam" id="PF20703">
    <property type="entry name" value="nSTAND1"/>
    <property type="match status" value="1"/>
</dbReference>
<dbReference type="Gene3D" id="2.130.10.10">
    <property type="entry name" value="YVTN repeat-like/Quinoprotein amine dehydrogenase"/>
    <property type="match status" value="4"/>
</dbReference>
<accession>A0ABN1R341</accession>
<dbReference type="Proteomes" id="UP001501578">
    <property type="component" value="Unassembled WGS sequence"/>
</dbReference>
<organism evidence="4 5">
    <name type="scientific">Nonomuraea longicatena</name>
    <dbReference type="NCBI Taxonomy" id="83682"/>
    <lineage>
        <taxon>Bacteria</taxon>
        <taxon>Bacillati</taxon>
        <taxon>Actinomycetota</taxon>
        <taxon>Actinomycetes</taxon>
        <taxon>Streptosporangiales</taxon>
        <taxon>Streptosporangiaceae</taxon>
        <taxon>Nonomuraea</taxon>
    </lineage>
</organism>
<dbReference type="PANTHER" id="PTHR19879:SF9">
    <property type="entry name" value="TRANSCRIPTION INITIATION FACTOR TFIID SUBUNIT 5"/>
    <property type="match status" value="1"/>
</dbReference>
<keyword evidence="2" id="KW-0812">Transmembrane</keyword>
<evidence type="ECO:0000313" key="4">
    <source>
        <dbReference type="EMBL" id="GAA0950874.1"/>
    </source>
</evidence>
<dbReference type="EMBL" id="BAAAHQ010000048">
    <property type="protein sequence ID" value="GAA0950874.1"/>
    <property type="molecule type" value="Genomic_DNA"/>
</dbReference>
<keyword evidence="2" id="KW-1133">Transmembrane helix</keyword>
<dbReference type="InterPro" id="IPR011047">
    <property type="entry name" value="Quinoprotein_ADH-like_sf"/>
</dbReference>
<sequence length="1088" mass="113920">MNNDPDHLAGYWIAGRLGSGARGVVYEAYDDAGDRFALRVQTHPLEPGGRARLEKAAEVASPCVARLLAAGTQPVPHLVTEFVAGASLRVRVGEAGPYAGGEVHALAIGVATALAAVHGRGLAHGDLRPDNVLIGPDGPRVVDFGLAAGSEAEDVRDWGRLVRFAADGESGRRATLGQPLRDLVEQALDADPGRRPTARDLLLKLLDTAQDPLTEGAQTARALACGPEGPTLGDLAEEVYGGLSRREQQAVPDVFLRLVEAGGADGRRTAVLAELLDEAGAAAGPVVGRYREAGLLLAGETVTLAHAALVRAWPRLREWLDAERDGLTRYRTLAESARAWDRGGRRRRRLLGAEDLDAALSWAATGRRHLSLGAAERAFLDESTARGRRRTRRRRVLPGVLASLLVVASAVVGLTFYQGSTARQALTDTSARALAGRVGALRATDPATARRLSAAAWRLSPVAETRSAVLAAAADPVRSIFPDPDVGAGSVYAWGRSGQWLVAIRGGLARIWDPSARRLLMEVRGVGHSAATAALDDSGRLLAVGTSPEVRIFDTRSGWQLGTLPVRKAARVSFQGGLIATTDADGEHALWHPTGQRFIPRNRLSGERETVQTRQVGGRVASQTRATGGRATSAADGGGGPVLLPAHAGQPARLLTDGHRRDLPWLNAGAAEPTALSPDGRHVAAGTRLYASATGRKLADLPGTARRLAFSADGSRLAVGFEGRVTVLDTATGERLLSVRDPDGRTLLPSVSRDSLFFVGANGRARTYTLPAAPPDPIGRRKDLRVLSRDGRTLALAGDREVSLWDPVAGRRLGRLPVRAKLAAFSWNGTRLAVAAGRPDRVEVWDLATRTKVSTLDTGPATGLALSPDGRTVAVAEDGTVALHTGGQVRRVPEVAGSGLAFRPDGRVLAVYGESRVHTIDTTTATLTEPNAAGRAAGALAFSPDGRMAATGDPLGQVTLWDAGLRQPLGPAIDTGGRVGALAFSGDSRVLAVAGAELSSWDVATGTPLGRGPGLGGIDETPERDPYGRPAHALAAGADLVGVGPSGEVRTLVIDPERALGRICAQDGDLPPTGWAQHVRGLSPRQIC</sequence>
<dbReference type="InterPro" id="IPR049052">
    <property type="entry name" value="nSTAND1"/>
</dbReference>
<keyword evidence="2" id="KW-0472">Membrane</keyword>
<dbReference type="SUPFAM" id="SSF56112">
    <property type="entry name" value="Protein kinase-like (PK-like)"/>
    <property type="match status" value="1"/>
</dbReference>
<dbReference type="SUPFAM" id="SSF50969">
    <property type="entry name" value="YVTN repeat-like/Quinoprotein amine dehydrogenase"/>
    <property type="match status" value="1"/>
</dbReference>
<dbReference type="InterPro" id="IPR011044">
    <property type="entry name" value="Quino_amine_DH_bsu"/>
</dbReference>
<dbReference type="RefSeq" id="WP_343954654.1">
    <property type="nucleotide sequence ID" value="NZ_BAAAHQ010000048.1"/>
</dbReference>
<feature type="region of interest" description="Disordered" evidence="1">
    <location>
        <begin position="608"/>
        <end position="646"/>
    </location>
</feature>
<name>A0ABN1R341_9ACTN</name>
<gene>
    <name evidence="4" type="ORF">GCM10009560_70850</name>
</gene>
<dbReference type="Pfam" id="PF00069">
    <property type="entry name" value="Pkinase"/>
    <property type="match status" value="1"/>
</dbReference>
<feature type="domain" description="Protein kinase" evidence="3">
    <location>
        <begin position="11"/>
        <end position="287"/>
    </location>
</feature>
<feature type="compositionally biased region" description="Low complexity" evidence="1">
    <location>
        <begin position="624"/>
        <end position="635"/>
    </location>
</feature>
<keyword evidence="5" id="KW-1185">Reference proteome</keyword>
<dbReference type="InterPro" id="IPR011009">
    <property type="entry name" value="Kinase-like_dom_sf"/>
</dbReference>
<dbReference type="PANTHER" id="PTHR19879">
    <property type="entry name" value="TRANSCRIPTION INITIATION FACTOR TFIID"/>
    <property type="match status" value="1"/>
</dbReference>
<dbReference type="InterPro" id="IPR015943">
    <property type="entry name" value="WD40/YVTN_repeat-like_dom_sf"/>
</dbReference>
<dbReference type="InterPro" id="IPR000719">
    <property type="entry name" value="Prot_kinase_dom"/>
</dbReference>
<dbReference type="Gene3D" id="1.10.510.10">
    <property type="entry name" value="Transferase(Phosphotransferase) domain 1"/>
    <property type="match status" value="1"/>
</dbReference>
<evidence type="ECO:0000259" key="3">
    <source>
        <dbReference type="PROSITE" id="PS50011"/>
    </source>
</evidence>
<reference evidence="4 5" key="1">
    <citation type="journal article" date="2019" name="Int. J. Syst. Evol. Microbiol.">
        <title>The Global Catalogue of Microorganisms (GCM) 10K type strain sequencing project: providing services to taxonomists for standard genome sequencing and annotation.</title>
        <authorList>
            <consortium name="The Broad Institute Genomics Platform"/>
            <consortium name="The Broad Institute Genome Sequencing Center for Infectious Disease"/>
            <person name="Wu L."/>
            <person name="Ma J."/>
        </authorList>
    </citation>
    <scope>NUCLEOTIDE SEQUENCE [LARGE SCALE GENOMIC DNA]</scope>
    <source>
        <strain evidence="4 5">JCM 11136</strain>
    </source>
</reference>
<dbReference type="SUPFAM" id="SSF50998">
    <property type="entry name" value="Quinoprotein alcohol dehydrogenase-like"/>
    <property type="match status" value="1"/>
</dbReference>
<dbReference type="PROSITE" id="PS50011">
    <property type="entry name" value="PROTEIN_KINASE_DOM"/>
    <property type="match status" value="1"/>
</dbReference>